<reference evidence="2" key="1">
    <citation type="submission" date="2020-04" db="EMBL/GenBank/DDBJ databases">
        <authorList>
            <person name="Chiriac C."/>
            <person name="Salcher M."/>
            <person name="Ghai R."/>
            <person name="Kavagutti S V."/>
        </authorList>
    </citation>
    <scope>NUCLEOTIDE SEQUENCE</scope>
</reference>
<sequence>MTTEIHEDDIAALRAFEAEQMASLEATAKDEPVLETPLDPNEPPIQPTQAPSPAPAPAPAPTQAPAPAAPVAAPAAPTPPAAPAPQEDKSRGDLRNALRASRHNERQLRERVEQMERDIADMRAGKQPAAASPSTPKDMEAYIAEVELNFPEQGRVLRAQQQQLQELQARMPAAPPPPEPAFIPEQLDPRLQEVVDDVPELLAMQSTKELQEQWTAAKALDAALSTLPAWKDKPLQQRFAEVVKQVKQQFGAPAPAPIDPAAAVQAAVAGAQARPPTTLSDLAGGVAPQDMTPDPRNMTDDAIMAWLDRSANK</sequence>
<evidence type="ECO:0000256" key="1">
    <source>
        <dbReference type="SAM" id="MobiDB-lite"/>
    </source>
</evidence>
<gene>
    <name evidence="2" type="ORF">UFOVP703_44</name>
</gene>
<name>A0A6J5NMK9_9CAUD</name>
<organism evidence="2">
    <name type="scientific">uncultured Caudovirales phage</name>
    <dbReference type="NCBI Taxonomy" id="2100421"/>
    <lineage>
        <taxon>Viruses</taxon>
        <taxon>Duplodnaviria</taxon>
        <taxon>Heunggongvirae</taxon>
        <taxon>Uroviricota</taxon>
        <taxon>Caudoviricetes</taxon>
        <taxon>Peduoviridae</taxon>
        <taxon>Maltschvirus</taxon>
        <taxon>Maltschvirus maltsch</taxon>
    </lineage>
</organism>
<feature type="region of interest" description="Disordered" evidence="1">
    <location>
        <begin position="267"/>
        <end position="301"/>
    </location>
</feature>
<feature type="compositionally biased region" description="Basic and acidic residues" evidence="1">
    <location>
        <begin position="86"/>
        <end position="124"/>
    </location>
</feature>
<protein>
    <submittedName>
        <fullName evidence="2">Uncharacterized protein</fullName>
    </submittedName>
</protein>
<dbReference type="EMBL" id="LR796673">
    <property type="protein sequence ID" value="CAB4158946.1"/>
    <property type="molecule type" value="Genomic_DNA"/>
</dbReference>
<feature type="compositionally biased region" description="Pro residues" evidence="1">
    <location>
        <begin position="40"/>
        <end position="68"/>
    </location>
</feature>
<proteinExistence type="predicted"/>
<evidence type="ECO:0000313" key="2">
    <source>
        <dbReference type="EMBL" id="CAB4158946.1"/>
    </source>
</evidence>
<feature type="compositionally biased region" description="Low complexity" evidence="1">
    <location>
        <begin position="267"/>
        <end position="276"/>
    </location>
</feature>
<feature type="region of interest" description="Disordered" evidence="1">
    <location>
        <begin position="22"/>
        <end position="135"/>
    </location>
</feature>
<accession>A0A6J5NMK9</accession>